<dbReference type="CDD" id="cd19481">
    <property type="entry name" value="RecA-like_protease"/>
    <property type="match status" value="1"/>
</dbReference>
<evidence type="ECO:0000259" key="2">
    <source>
        <dbReference type="SMART" id="SM00382"/>
    </source>
</evidence>
<feature type="region of interest" description="Disordered" evidence="1">
    <location>
        <begin position="1"/>
        <end position="25"/>
    </location>
</feature>
<proteinExistence type="predicted"/>
<dbReference type="InterPro" id="IPR003593">
    <property type="entry name" value="AAA+_ATPase"/>
</dbReference>
<dbReference type="OrthoDB" id="10042665at2759"/>
<sequence>MPSSIRSLSASSASSSDDDQAITNGVKRVLVNGDAKKNVEPEELCDPGMKSGLKHLYSGKEDKKGRYQWQDTIPEDIGDPAENAETAKWALLVRNVKVYNDPRRVLAIHSIVIQSPLLKKLLIGVVKNYPGVTVGLNRLEFSGRFEPLIHRWTELQAAIGALGDQTEDDRTTKAHAHLLQDILIKEFKTLIDTSQDMKSKRVMTYEHLWTLFQPGAVVFARQDGQETAMTLQESKYGVDAKGAPCFWLICKYVDWDGARFGSNKLNLSIPLYNGTRHITQLRVFPLEYHSDAEALRARLIERGAKAELLAGPNYKAYHGIGWRMGSYGTKDKHNVTGRIVIDTYGWNRFNPSFAVFVTPLTQKDPVQSISESGGEDSGDEGDGEGGDDSGMPLDGHFADEEDAAKHIPLTTEQKLTCSPLLRGYSLKSKLWLNFFVNCVKEIEWQKDAFDRLVLPKNQKELILGFTESQRKYRESFDDVIEGKGRGMIILLCGPPGVGKTLTAESVAEEMKVPLYMMSAGDLGLDPRRVETKLQDILEMCTRWNSVLLLDEADVFLEQRSLHELERNKLVSIFLRVLEYYEGTMFLTTNRVQTFDPAFQSRIHISLDYQELSIASRRTVWTNFLSSSAQEHTITKSQLENLARMNMNGRQIKNILKIARLLASRKEAKLSHDHIITTLEVTQHLHNETQFSERNRGTIYQ</sequence>
<dbReference type="Gene3D" id="3.40.50.300">
    <property type="entry name" value="P-loop containing nucleotide triphosphate hydrolases"/>
    <property type="match status" value="1"/>
</dbReference>
<dbReference type="GO" id="GO:0016887">
    <property type="term" value="F:ATP hydrolysis activity"/>
    <property type="evidence" value="ECO:0007669"/>
    <property type="project" value="InterPro"/>
</dbReference>
<dbReference type="GO" id="GO:0005524">
    <property type="term" value="F:ATP binding"/>
    <property type="evidence" value="ECO:0007669"/>
    <property type="project" value="InterPro"/>
</dbReference>
<dbReference type="AlphaFoldDB" id="A0A6A6XUY3"/>
<reference evidence="3" key="1">
    <citation type="journal article" date="2020" name="Stud. Mycol.">
        <title>101 Dothideomycetes genomes: a test case for predicting lifestyles and emergence of pathogens.</title>
        <authorList>
            <person name="Haridas S."/>
            <person name="Albert R."/>
            <person name="Binder M."/>
            <person name="Bloem J."/>
            <person name="Labutti K."/>
            <person name="Salamov A."/>
            <person name="Andreopoulos B."/>
            <person name="Baker S."/>
            <person name="Barry K."/>
            <person name="Bills G."/>
            <person name="Bluhm B."/>
            <person name="Cannon C."/>
            <person name="Castanera R."/>
            <person name="Culley D."/>
            <person name="Daum C."/>
            <person name="Ezra D."/>
            <person name="Gonzalez J."/>
            <person name="Henrissat B."/>
            <person name="Kuo A."/>
            <person name="Liang C."/>
            <person name="Lipzen A."/>
            <person name="Lutzoni F."/>
            <person name="Magnuson J."/>
            <person name="Mondo S."/>
            <person name="Nolan M."/>
            <person name="Ohm R."/>
            <person name="Pangilinan J."/>
            <person name="Park H.-J."/>
            <person name="Ramirez L."/>
            <person name="Alfaro M."/>
            <person name="Sun H."/>
            <person name="Tritt A."/>
            <person name="Yoshinaga Y."/>
            <person name="Zwiers L.-H."/>
            <person name="Turgeon B."/>
            <person name="Goodwin S."/>
            <person name="Spatafora J."/>
            <person name="Crous P."/>
            <person name="Grigoriev I."/>
        </authorList>
    </citation>
    <scope>NUCLEOTIDE SEQUENCE</scope>
    <source>
        <strain evidence="3">CBS 109.77</strain>
    </source>
</reference>
<dbReference type="InterPro" id="IPR003959">
    <property type="entry name" value="ATPase_AAA_core"/>
</dbReference>
<dbReference type="EMBL" id="MU001750">
    <property type="protein sequence ID" value="KAF2800250.1"/>
    <property type="molecule type" value="Genomic_DNA"/>
</dbReference>
<dbReference type="Pfam" id="PF00004">
    <property type="entry name" value="AAA"/>
    <property type="match status" value="1"/>
</dbReference>
<dbReference type="Proteomes" id="UP000799757">
    <property type="component" value="Unassembled WGS sequence"/>
</dbReference>
<dbReference type="Pfam" id="PF22942">
    <property type="entry name" value="DUF7025"/>
    <property type="match status" value="1"/>
</dbReference>
<gene>
    <name evidence="3" type="ORF">K505DRAFT_355818</name>
</gene>
<dbReference type="InterPro" id="IPR027417">
    <property type="entry name" value="P-loop_NTPase"/>
</dbReference>
<dbReference type="SUPFAM" id="SSF52540">
    <property type="entry name" value="P-loop containing nucleoside triphosphate hydrolases"/>
    <property type="match status" value="1"/>
</dbReference>
<keyword evidence="3" id="KW-0378">Hydrolase</keyword>
<feature type="compositionally biased region" description="Acidic residues" evidence="1">
    <location>
        <begin position="373"/>
        <end position="387"/>
    </location>
</feature>
<evidence type="ECO:0000313" key="3">
    <source>
        <dbReference type="EMBL" id="KAF2800250.1"/>
    </source>
</evidence>
<accession>A0A6A6XUY3</accession>
<protein>
    <submittedName>
        <fullName evidence="3">P-loop containing nucleoside triphosphate hydrolase protein</fullName>
    </submittedName>
</protein>
<feature type="domain" description="AAA+ ATPase" evidence="2">
    <location>
        <begin position="485"/>
        <end position="610"/>
    </location>
</feature>
<feature type="region of interest" description="Disordered" evidence="1">
    <location>
        <begin position="365"/>
        <end position="396"/>
    </location>
</feature>
<feature type="compositionally biased region" description="Low complexity" evidence="1">
    <location>
        <begin position="1"/>
        <end position="15"/>
    </location>
</feature>
<name>A0A6A6XUY3_9PLEO</name>
<dbReference type="PANTHER" id="PTHR46411">
    <property type="entry name" value="FAMILY ATPASE, PUTATIVE-RELATED"/>
    <property type="match status" value="1"/>
</dbReference>
<keyword evidence="4" id="KW-1185">Reference proteome</keyword>
<organism evidence="3 4">
    <name type="scientific">Melanomma pulvis-pyrius CBS 109.77</name>
    <dbReference type="NCBI Taxonomy" id="1314802"/>
    <lineage>
        <taxon>Eukaryota</taxon>
        <taxon>Fungi</taxon>
        <taxon>Dikarya</taxon>
        <taxon>Ascomycota</taxon>
        <taxon>Pezizomycotina</taxon>
        <taxon>Dothideomycetes</taxon>
        <taxon>Pleosporomycetidae</taxon>
        <taxon>Pleosporales</taxon>
        <taxon>Melanommataceae</taxon>
        <taxon>Melanomma</taxon>
    </lineage>
</organism>
<dbReference type="PANTHER" id="PTHR46411:SF3">
    <property type="entry name" value="AAA+ ATPASE DOMAIN-CONTAINING PROTEIN"/>
    <property type="match status" value="1"/>
</dbReference>
<evidence type="ECO:0000313" key="4">
    <source>
        <dbReference type="Proteomes" id="UP000799757"/>
    </source>
</evidence>
<dbReference type="SMART" id="SM00382">
    <property type="entry name" value="AAA"/>
    <property type="match status" value="1"/>
</dbReference>
<dbReference type="InterPro" id="IPR054289">
    <property type="entry name" value="DUF7025"/>
</dbReference>
<evidence type="ECO:0000256" key="1">
    <source>
        <dbReference type="SAM" id="MobiDB-lite"/>
    </source>
</evidence>